<reference evidence="2" key="2">
    <citation type="journal article" date="2015" name="Fish Shellfish Immunol.">
        <title>Early steps in the European eel (Anguilla anguilla)-Vibrio vulnificus interaction in the gills: Role of the RtxA13 toxin.</title>
        <authorList>
            <person name="Callol A."/>
            <person name="Pajuelo D."/>
            <person name="Ebbesson L."/>
            <person name="Teles M."/>
            <person name="MacKenzie S."/>
            <person name="Amaro C."/>
        </authorList>
    </citation>
    <scope>NUCLEOTIDE SEQUENCE</scope>
</reference>
<name>A0A0E9RNZ7_ANGAN</name>
<dbReference type="AlphaFoldDB" id="A0A0E9RNZ7"/>
<proteinExistence type="predicted"/>
<evidence type="ECO:0000256" key="1">
    <source>
        <dbReference type="SAM" id="MobiDB-lite"/>
    </source>
</evidence>
<accession>A0A0E9RNZ7</accession>
<feature type="compositionally biased region" description="Basic and acidic residues" evidence="1">
    <location>
        <begin position="15"/>
        <end position="27"/>
    </location>
</feature>
<protein>
    <submittedName>
        <fullName evidence="2">Uncharacterized protein</fullName>
    </submittedName>
</protein>
<dbReference type="EMBL" id="GBXM01077778">
    <property type="protein sequence ID" value="JAH30799.1"/>
    <property type="molecule type" value="Transcribed_RNA"/>
</dbReference>
<reference evidence="2" key="1">
    <citation type="submission" date="2014-11" db="EMBL/GenBank/DDBJ databases">
        <authorList>
            <person name="Amaro Gonzalez C."/>
        </authorList>
    </citation>
    <scope>NUCLEOTIDE SEQUENCE</scope>
</reference>
<organism evidence="2">
    <name type="scientific">Anguilla anguilla</name>
    <name type="common">European freshwater eel</name>
    <name type="synonym">Muraena anguilla</name>
    <dbReference type="NCBI Taxonomy" id="7936"/>
    <lineage>
        <taxon>Eukaryota</taxon>
        <taxon>Metazoa</taxon>
        <taxon>Chordata</taxon>
        <taxon>Craniata</taxon>
        <taxon>Vertebrata</taxon>
        <taxon>Euteleostomi</taxon>
        <taxon>Actinopterygii</taxon>
        <taxon>Neopterygii</taxon>
        <taxon>Teleostei</taxon>
        <taxon>Anguilliformes</taxon>
        <taxon>Anguillidae</taxon>
        <taxon>Anguilla</taxon>
    </lineage>
</organism>
<sequence>MLKVKYLSGFPFHTKSNDKDKPGDRHYYTTRLQK</sequence>
<feature type="region of interest" description="Disordered" evidence="1">
    <location>
        <begin position="11"/>
        <end position="34"/>
    </location>
</feature>
<evidence type="ECO:0000313" key="2">
    <source>
        <dbReference type="EMBL" id="JAH30799.1"/>
    </source>
</evidence>